<dbReference type="GO" id="GO:0030677">
    <property type="term" value="C:ribonuclease P complex"/>
    <property type="evidence" value="ECO:0007669"/>
    <property type="project" value="InterPro"/>
</dbReference>
<dbReference type="GO" id="GO:0006364">
    <property type="term" value="P:rRNA processing"/>
    <property type="evidence" value="ECO:0007669"/>
    <property type="project" value="TreeGrafter"/>
</dbReference>
<sequence>MYDKILKSDFDVLEHLNTKSKEKIESNIKKVHTRTSFISDQKESLKRKVIKQTYSQLKYTDFLKVNELHNEYIKKIKSTNFLQILYKAELTGALLKFKTISGIKEGIVVEERKNSFLIIHSDDSLKVYPKQMYDFVYKVDGIRYFILGKFLKYNRFFKK</sequence>
<evidence type="ECO:0000313" key="3">
    <source>
        <dbReference type="EMBL" id="RVD92568.1"/>
    </source>
</evidence>
<proteinExistence type="inferred from homology"/>
<dbReference type="SUPFAM" id="SSF101744">
    <property type="entry name" value="Rof/RNase P subunit-like"/>
    <property type="match status" value="1"/>
</dbReference>
<dbReference type="OrthoDB" id="124041at2759"/>
<comment type="caution">
    <text evidence="3">The sequence shown here is derived from an EMBL/GenBank/DDBJ whole genome shotgun (WGS) entry which is preliminary data.</text>
</comment>
<dbReference type="AlphaFoldDB" id="A0A437AND4"/>
<dbReference type="InterPro" id="IPR016848">
    <property type="entry name" value="RNase_P/MRP_Rpp29-subunit"/>
</dbReference>
<comment type="subcellular location">
    <subcellularLocation>
        <location evidence="1">Nucleus</location>
    </subcellularLocation>
</comment>
<dbReference type="InterPro" id="IPR036980">
    <property type="entry name" value="RNase_P/MRP_Rpp29_sf"/>
</dbReference>
<dbReference type="InterPro" id="IPR023534">
    <property type="entry name" value="Rof/RNase_P-like"/>
</dbReference>
<accession>A0A437AND4</accession>
<dbReference type="GO" id="GO:0001682">
    <property type="term" value="P:tRNA 5'-leader removal"/>
    <property type="evidence" value="ECO:0007669"/>
    <property type="project" value="InterPro"/>
</dbReference>
<gene>
    <name evidence="3" type="ORF">TUBRATIS_009220</name>
</gene>
<dbReference type="VEuPathDB" id="MicrosporidiaDB:TUBRATIS_009220"/>
<evidence type="ECO:0000313" key="4">
    <source>
        <dbReference type="Proteomes" id="UP000282876"/>
    </source>
</evidence>
<dbReference type="Gene3D" id="2.30.30.210">
    <property type="entry name" value="Ribonuclease P/MRP, subunit p29"/>
    <property type="match status" value="1"/>
</dbReference>
<keyword evidence="4" id="KW-1185">Reference proteome</keyword>
<evidence type="ECO:0000256" key="2">
    <source>
        <dbReference type="ARBA" id="ARBA00006181"/>
    </source>
</evidence>
<dbReference type="GO" id="GO:0005634">
    <property type="term" value="C:nucleus"/>
    <property type="evidence" value="ECO:0007669"/>
    <property type="project" value="UniProtKB-SubCell"/>
</dbReference>
<organism evidence="3 4">
    <name type="scientific">Tubulinosema ratisbonensis</name>
    <dbReference type="NCBI Taxonomy" id="291195"/>
    <lineage>
        <taxon>Eukaryota</taxon>
        <taxon>Fungi</taxon>
        <taxon>Fungi incertae sedis</taxon>
        <taxon>Microsporidia</taxon>
        <taxon>Tubulinosematoidea</taxon>
        <taxon>Tubulinosematidae</taxon>
        <taxon>Tubulinosema</taxon>
    </lineage>
</organism>
<dbReference type="GO" id="GO:0033204">
    <property type="term" value="F:ribonuclease P RNA binding"/>
    <property type="evidence" value="ECO:0007669"/>
    <property type="project" value="InterPro"/>
</dbReference>
<dbReference type="EMBL" id="RCSS01000188">
    <property type="protein sequence ID" value="RVD92568.1"/>
    <property type="molecule type" value="Genomic_DNA"/>
</dbReference>
<name>A0A437AND4_9MICR</name>
<reference evidence="3 4" key="1">
    <citation type="submission" date="2018-10" db="EMBL/GenBank/DDBJ databases">
        <title>Draft genome sequence of the microsporidian Tubulinosema ratisbonensis.</title>
        <authorList>
            <person name="Polonais V."/>
            <person name="Peyretaillade E."/>
            <person name="Niehus S."/>
            <person name="Wawrzyniak I."/>
            <person name="Franchet A."/>
            <person name="Gaspin C."/>
            <person name="Reichstadt M."/>
            <person name="Belser C."/>
            <person name="Labadie K."/>
            <person name="Delbac F."/>
            <person name="Ferrandon D."/>
        </authorList>
    </citation>
    <scope>NUCLEOTIDE SEQUENCE [LARGE SCALE GENOMIC DNA]</scope>
    <source>
        <strain evidence="3 4">Franzen</strain>
    </source>
</reference>
<dbReference type="Proteomes" id="UP000282876">
    <property type="component" value="Unassembled WGS sequence"/>
</dbReference>
<dbReference type="Pfam" id="PF01868">
    <property type="entry name" value="RNase_P-MRP_p29"/>
    <property type="match status" value="1"/>
</dbReference>
<comment type="similarity">
    <text evidence="2">Belongs to the eukaryotic/archaeal RNase P protein component 1 family.</text>
</comment>
<protein>
    <submittedName>
        <fullName evidence="3">Uncharacterized protein</fullName>
    </submittedName>
</protein>
<dbReference type="GO" id="GO:0000172">
    <property type="term" value="C:ribonuclease MRP complex"/>
    <property type="evidence" value="ECO:0007669"/>
    <property type="project" value="InterPro"/>
</dbReference>
<evidence type="ECO:0000256" key="1">
    <source>
        <dbReference type="ARBA" id="ARBA00004123"/>
    </source>
</evidence>
<dbReference type="PANTHER" id="PTHR13348:SF0">
    <property type="entry name" value="RIBONUCLEASE P PROTEIN SUBUNIT P29"/>
    <property type="match status" value="1"/>
</dbReference>
<dbReference type="PANTHER" id="PTHR13348">
    <property type="entry name" value="RIBONUCLEASE P SUBUNIT P29"/>
    <property type="match status" value="1"/>
</dbReference>
<dbReference type="InterPro" id="IPR002730">
    <property type="entry name" value="Rpp29/RNP1"/>
</dbReference>